<evidence type="ECO:0000313" key="13">
    <source>
        <dbReference type="Proteomes" id="UP001157974"/>
    </source>
</evidence>
<evidence type="ECO:0000313" key="12">
    <source>
        <dbReference type="EMBL" id="KAJ8902363.1"/>
    </source>
</evidence>
<sequence>MKPLQAMLAAGGALALRATLRNPARTINEEDEDREFPGLPIVPTLLCAAGWSLFAWIGLAQKDDMITTDEQVEIASDISEGGRTITIVTTASVPWLTGTAVNPTIRAVELAKLDNEVTLVLPWLLPQDQPNVFSGKVMFQSPAEQAQYVREWMKALYPSAEDDDEENEMLLPEIRFYAGGYAKDVGAVFPLSDIAKALPQNTFRDVLILEEPEHLTWYYYGERLTHQYRYVVGIIHTNYVAYALNWDFPVGLVKGPLLWFYNKWCTRAHTHRIVKLSDAMQSFPRAITANVHGVRDAFLDIGKSTEHDYSHDFYFVGKLVWQKGYNRLVPLLKNYYRQTGEALPMEWFGSGDDASAIYESTQREVALHNIICRGQAVDHVELTNFKALINASDSEGLATVTLEAIAMGKFVVIIDHRCNHFFRQFPNALFYRNQSEFIGAVQYAASHQPNPLTDTELEGLSWSGAMSRLVDAVQTNQTRGPVDNFASNALARMMKISSSKLFRNPDYAEIMEEVKREREGRDSLRSYQVAAT</sequence>
<comment type="catalytic activity">
    <reaction evidence="10">
        <text>a 1,2-diacyl-3-O-(beta-D-galactosyl)-sn-glycerol + UDP-alpha-D-galactose = a 1,2-diacyl-3-O-[alpha-D-galactosyl-(1-&gt;6)-beta-D-galactosyl]-sn-glycerol + UDP + H(+)</text>
        <dbReference type="Rhea" id="RHEA:10520"/>
        <dbReference type="ChEBI" id="CHEBI:15378"/>
        <dbReference type="ChEBI" id="CHEBI:17615"/>
        <dbReference type="ChEBI" id="CHEBI:28396"/>
        <dbReference type="ChEBI" id="CHEBI:58223"/>
        <dbReference type="ChEBI" id="CHEBI:66914"/>
        <dbReference type="EC" id="2.4.1.241"/>
    </reaction>
</comment>
<evidence type="ECO:0000256" key="6">
    <source>
        <dbReference type="ARBA" id="ARBA00022676"/>
    </source>
</evidence>
<dbReference type="GO" id="GO:0016020">
    <property type="term" value="C:membrane"/>
    <property type="evidence" value="ECO:0007669"/>
    <property type="project" value="UniProtKB-SubCell"/>
</dbReference>
<reference evidence="12 13" key="1">
    <citation type="journal article" date="2023" name="Nat. Commun.">
        <title>Origin of minicircular mitochondrial genomes in red algae.</title>
        <authorList>
            <person name="Lee Y."/>
            <person name="Cho C.H."/>
            <person name="Lee Y.M."/>
            <person name="Park S.I."/>
            <person name="Yang J.H."/>
            <person name="West J.A."/>
            <person name="Bhattacharya D."/>
            <person name="Yoon H.S."/>
        </authorList>
    </citation>
    <scope>NUCLEOTIDE SEQUENCE [LARGE SCALE GENOMIC DNA]</scope>
    <source>
        <strain evidence="12 13">CCMP1338</strain>
        <tissue evidence="12">Whole cell</tissue>
    </source>
</reference>
<dbReference type="GO" id="GO:0009507">
    <property type="term" value="C:chloroplast"/>
    <property type="evidence" value="ECO:0007669"/>
    <property type="project" value="UniProtKB-SubCell"/>
</dbReference>
<evidence type="ECO:0000256" key="8">
    <source>
        <dbReference type="ARBA" id="ARBA00023136"/>
    </source>
</evidence>
<dbReference type="Pfam" id="PF00534">
    <property type="entry name" value="Glycos_transf_1"/>
    <property type="match status" value="1"/>
</dbReference>
<accession>A0AAV8UMP8</accession>
<keyword evidence="6" id="KW-0328">Glycosyltransferase</keyword>
<comment type="subcellular location">
    <subcellularLocation>
        <location evidence="2">Membrane</location>
    </subcellularLocation>
    <subcellularLocation>
        <location evidence="1">Plastid</location>
        <location evidence="1">Chloroplast</location>
    </subcellularLocation>
</comment>
<keyword evidence="7" id="KW-0808">Transferase</keyword>
<proteinExistence type="inferred from homology"/>
<dbReference type="SUPFAM" id="SSF53756">
    <property type="entry name" value="UDP-Glycosyltransferase/glycogen phosphorylase"/>
    <property type="match status" value="1"/>
</dbReference>
<evidence type="ECO:0000256" key="5">
    <source>
        <dbReference type="ARBA" id="ARBA00022640"/>
    </source>
</evidence>
<dbReference type="AlphaFoldDB" id="A0AAV8UMP8"/>
<keyword evidence="5" id="KW-0934">Plastid</keyword>
<comment type="caution">
    <text evidence="12">The sequence shown here is derived from an EMBL/GenBank/DDBJ whole genome shotgun (WGS) entry which is preliminary data.</text>
</comment>
<evidence type="ECO:0000256" key="10">
    <source>
        <dbReference type="ARBA" id="ARBA00048651"/>
    </source>
</evidence>
<evidence type="ECO:0000256" key="3">
    <source>
        <dbReference type="ARBA" id="ARBA00009481"/>
    </source>
</evidence>
<comment type="similarity">
    <text evidence="3">Belongs to the glycosyltransferase group 1 family. Glycosyltransferase 4 subfamily.</text>
</comment>
<evidence type="ECO:0000256" key="4">
    <source>
        <dbReference type="ARBA" id="ARBA00022528"/>
    </source>
</evidence>
<gene>
    <name evidence="12" type="ORF">NDN08_006770</name>
</gene>
<keyword evidence="4" id="KW-0150">Chloroplast</keyword>
<dbReference type="InterPro" id="IPR001296">
    <property type="entry name" value="Glyco_trans_1"/>
</dbReference>
<dbReference type="PANTHER" id="PTHR46132:SF1">
    <property type="entry name" value="DIGALACTOSYLDIACYLGLYCEROL SYNTHASE 2, CHLOROPLASTIC"/>
    <property type="match status" value="1"/>
</dbReference>
<dbReference type="CDD" id="cd01635">
    <property type="entry name" value="Glycosyltransferase_GTB-type"/>
    <property type="match status" value="1"/>
</dbReference>
<organism evidence="12 13">
    <name type="scientific">Rhodosorus marinus</name>
    <dbReference type="NCBI Taxonomy" id="101924"/>
    <lineage>
        <taxon>Eukaryota</taxon>
        <taxon>Rhodophyta</taxon>
        <taxon>Stylonematophyceae</taxon>
        <taxon>Stylonematales</taxon>
        <taxon>Stylonemataceae</taxon>
        <taxon>Rhodosorus</taxon>
    </lineage>
</organism>
<dbReference type="EC" id="2.4.1.241" evidence="9"/>
<name>A0AAV8UMP8_9RHOD</name>
<dbReference type="InterPro" id="IPR044525">
    <property type="entry name" value="DGDG1/2"/>
</dbReference>
<keyword evidence="13" id="KW-1185">Reference proteome</keyword>
<evidence type="ECO:0000256" key="9">
    <source>
        <dbReference type="ARBA" id="ARBA00024055"/>
    </source>
</evidence>
<dbReference type="Proteomes" id="UP001157974">
    <property type="component" value="Unassembled WGS sequence"/>
</dbReference>
<dbReference type="PANTHER" id="PTHR46132">
    <property type="entry name" value="DIGALACTOSYLDIACYLGLYCEROL SYNTHASE 2, CHLOROPLASTIC"/>
    <property type="match status" value="1"/>
</dbReference>
<keyword evidence="8" id="KW-0472">Membrane</keyword>
<evidence type="ECO:0000256" key="2">
    <source>
        <dbReference type="ARBA" id="ARBA00004370"/>
    </source>
</evidence>
<evidence type="ECO:0000256" key="1">
    <source>
        <dbReference type="ARBA" id="ARBA00004229"/>
    </source>
</evidence>
<evidence type="ECO:0000256" key="7">
    <source>
        <dbReference type="ARBA" id="ARBA00022679"/>
    </source>
</evidence>
<evidence type="ECO:0000259" key="11">
    <source>
        <dbReference type="Pfam" id="PF00534"/>
    </source>
</evidence>
<dbReference type="GO" id="GO:0046481">
    <property type="term" value="F:digalactosyldiacylglycerol synthase activity"/>
    <property type="evidence" value="ECO:0007669"/>
    <property type="project" value="UniProtKB-EC"/>
</dbReference>
<feature type="domain" description="Glycosyl transferase family 1" evidence="11">
    <location>
        <begin position="311"/>
        <end position="416"/>
    </location>
</feature>
<protein>
    <recommendedName>
        <fullName evidence="9">digalactosyldiacylglycerol synthase</fullName>
        <ecNumber evidence="9">2.4.1.241</ecNumber>
    </recommendedName>
</protein>
<dbReference type="EMBL" id="JAMWBK010000009">
    <property type="protein sequence ID" value="KAJ8902363.1"/>
    <property type="molecule type" value="Genomic_DNA"/>
</dbReference>
<dbReference type="Gene3D" id="3.40.50.2000">
    <property type="entry name" value="Glycogen Phosphorylase B"/>
    <property type="match status" value="1"/>
</dbReference>